<organism evidence="1">
    <name type="scientific">uncultured Aureispira sp</name>
    <dbReference type="NCBI Taxonomy" id="1331704"/>
    <lineage>
        <taxon>Bacteria</taxon>
        <taxon>Pseudomonadati</taxon>
        <taxon>Bacteroidota</taxon>
        <taxon>Saprospiria</taxon>
        <taxon>Saprospirales</taxon>
        <taxon>Saprospiraceae</taxon>
        <taxon>Aureispira</taxon>
        <taxon>environmental samples</taxon>
    </lineage>
</organism>
<name>A0A6S6UCR1_9BACT</name>
<accession>A0A6S6UCR1</accession>
<dbReference type="EMBL" id="CACVAQ010000364">
    <property type="protein sequence ID" value="CAA6825506.1"/>
    <property type="molecule type" value="Genomic_DNA"/>
</dbReference>
<dbReference type="AlphaFoldDB" id="A0A6S6UCR1"/>
<proteinExistence type="predicted"/>
<protein>
    <submittedName>
        <fullName evidence="1">Uncharacterized protein</fullName>
    </submittedName>
</protein>
<gene>
    <name evidence="1" type="ORF">HELGO_WM49941</name>
</gene>
<reference evidence="1" key="1">
    <citation type="submission" date="2020-01" db="EMBL/GenBank/DDBJ databases">
        <authorList>
            <person name="Meier V. D."/>
            <person name="Meier V D."/>
        </authorList>
    </citation>
    <scope>NUCLEOTIDE SEQUENCE</scope>
    <source>
        <strain evidence="1">HLG_WM_MAG_10</strain>
    </source>
</reference>
<feature type="non-terminal residue" evidence="1">
    <location>
        <position position="1"/>
    </location>
</feature>
<sequence>HSYFSSLAKFETKIQLQICSSYLLTIPKSKFQRFIMKYSSLFFLFFVLTIACSSDPSQSAFPKNIPVDNRPEHQVDQATILAAQVKKSVQTAQEIEDQRNDGSLSNYVTRDGVAPFVAESTTYYKEAGKVTPVKTSIIYLTGDAANVYWLADKFVLLSKNDYQYLFKNSVLIASLKEETPVEIGETDRKAATKTLNIAQQIISAPIPTNE</sequence>
<evidence type="ECO:0000313" key="1">
    <source>
        <dbReference type="EMBL" id="CAA6825506.1"/>
    </source>
</evidence>